<keyword evidence="10" id="KW-1185">Reference proteome</keyword>
<keyword evidence="4 7" id="KW-0812">Transmembrane</keyword>
<gene>
    <name evidence="9" type="ORF">BJP25_14990</name>
</gene>
<feature type="transmembrane region" description="Helical" evidence="7">
    <location>
        <begin position="282"/>
        <end position="300"/>
    </location>
</feature>
<feature type="transmembrane region" description="Helical" evidence="7">
    <location>
        <begin position="220"/>
        <end position="241"/>
    </location>
</feature>
<keyword evidence="6 7" id="KW-0472">Membrane</keyword>
<dbReference type="Proteomes" id="UP000186040">
    <property type="component" value="Unassembled WGS sequence"/>
</dbReference>
<comment type="subcellular location">
    <subcellularLocation>
        <location evidence="1">Cell membrane</location>
        <topology evidence="1">Multi-pass membrane protein</topology>
    </subcellularLocation>
</comment>
<dbReference type="GO" id="GO:0022857">
    <property type="term" value="F:transmembrane transporter activity"/>
    <property type="evidence" value="ECO:0007669"/>
    <property type="project" value="InterPro"/>
</dbReference>
<evidence type="ECO:0000256" key="3">
    <source>
        <dbReference type="ARBA" id="ARBA00022475"/>
    </source>
</evidence>
<reference evidence="9 10" key="1">
    <citation type="submission" date="2016-10" db="EMBL/GenBank/DDBJ databases">
        <title>The Draft Genome Sequence of Actinokineospora bangkokensis 44EHWT reveals the biosynthetic pathway of antifungal compounds Thailandins with unusual extender unit butylmalonyl-CoA.</title>
        <authorList>
            <person name="Greule A."/>
            <person name="Intra B."/>
            <person name="Flemming S."/>
            <person name="Rommel M.G."/>
            <person name="Panbangred W."/>
            <person name="Bechthold A."/>
        </authorList>
    </citation>
    <scope>NUCLEOTIDE SEQUENCE [LARGE SCALE GENOMIC DNA]</scope>
    <source>
        <strain evidence="9 10">44EHW</strain>
    </source>
</reference>
<evidence type="ECO:0000313" key="9">
    <source>
        <dbReference type="EMBL" id="OLR93892.1"/>
    </source>
</evidence>
<feature type="transmembrane region" description="Helical" evidence="7">
    <location>
        <begin position="72"/>
        <end position="91"/>
    </location>
</feature>
<evidence type="ECO:0000313" key="10">
    <source>
        <dbReference type="Proteomes" id="UP000186040"/>
    </source>
</evidence>
<dbReference type="AlphaFoldDB" id="A0A1Q9LPD2"/>
<evidence type="ECO:0000256" key="4">
    <source>
        <dbReference type="ARBA" id="ARBA00022692"/>
    </source>
</evidence>
<dbReference type="InterPro" id="IPR050171">
    <property type="entry name" value="MFS_Transporters"/>
</dbReference>
<dbReference type="SUPFAM" id="SSF103473">
    <property type="entry name" value="MFS general substrate transporter"/>
    <property type="match status" value="1"/>
</dbReference>
<evidence type="ECO:0000256" key="7">
    <source>
        <dbReference type="SAM" id="Phobius"/>
    </source>
</evidence>
<evidence type="ECO:0000259" key="8">
    <source>
        <dbReference type="PROSITE" id="PS50850"/>
    </source>
</evidence>
<feature type="transmembrane region" description="Helical" evidence="7">
    <location>
        <begin position="12"/>
        <end position="33"/>
    </location>
</feature>
<dbReference type="PANTHER" id="PTHR23517">
    <property type="entry name" value="RESISTANCE PROTEIN MDTM, PUTATIVE-RELATED-RELATED"/>
    <property type="match status" value="1"/>
</dbReference>
<feature type="domain" description="Major facilitator superfamily (MFS) profile" evidence="8">
    <location>
        <begin position="6"/>
        <end position="397"/>
    </location>
</feature>
<dbReference type="STRING" id="1193682.BJP25_14990"/>
<dbReference type="PROSITE" id="PS50850">
    <property type="entry name" value="MFS"/>
    <property type="match status" value="1"/>
</dbReference>
<evidence type="ECO:0000256" key="5">
    <source>
        <dbReference type="ARBA" id="ARBA00022989"/>
    </source>
</evidence>
<dbReference type="InterPro" id="IPR020846">
    <property type="entry name" value="MFS_dom"/>
</dbReference>
<evidence type="ECO:0000256" key="2">
    <source>
        <dbReference type="ARBA" id="ARBA00022448"/>
    </source>
</evidence>
<protein>
    <recommendedName>
        <fullName evidence="8">Major facilitator superfamily (MFS) profile domain-containing protein</fullName>
    </recommendedName>
</protein>
<name>A0A1Q9LPD2_9PSEU</name>
<proteinExistence type="predicted"/>
<feature type="transmembrane region" description="Helical" evidence="7">
    <location>
        <begin position="375"/>
        <end position="394"/>
    </location>
</feature>
<dbReference type="Gene3D" id="1.20.1250.20">
    <property type="entry name" value="MFS general substrate transporter like domains"/>
    <property type="match status" value="1"/>
</dbReference>
<accession>A0A1Q9LPD2</accession>
<evidence type="ECO:0000256" key="1">
    <source>
        <dbReference type="ARBA" id="ARBA00004651"/>
    </source>
</evidence>
<keyword evidence="3" id="KW-1003">Cell membrane</keyword>
<dbReference type="PANTHER" id="PTHR23517:SF2">
    <property type="entry name" value="MULTIDRUG RESISTANCE PROTEIN MDTH"/>
    <property type="match status" value="1"/>
</dbReference>
<keyword evidence="5 7" id="KW-1133">Transmembrane helix</keyword>
<dbReference type="Pfam" id="PF07690">
    <property type="entry name" value="MFS_1"/>
    <property type="match status" value="1"/>
</dbReference>
<dbReference type="GO" id="GO:0005886">
    <property type="term" value="C:plasma membrane"/>
    <property type="evidence" value="ECO:0007669"/>
    <property type="project" value="UniProtKB-SubCell"/>
</dbReference>
<feature type="transmembrane region" description="Helical" evidence="7">
    <location>
        <begin position="247"/>
        <end position="270"/>
    </location>
</feature>
<dbReference type="EMBL" id="MKQR01000009">
    <property type="protein sequence ID" value="OLR93892.1"/>
    <property type="molecule type" value="Genomic_DNA"/>
</dbReference>
<evidence type="ECO:0000256" key="6">
    <source>
        <dbReference type="ARBA" id="ARBA00023136"/>
    </source>
</evidence>
<comment type="caution">
    <text evidence="9">The sequence shown here is derived from an EMBL/GenBank/DDBJ whole genome shotgun (WGS) entry which is preliminary data.</text>
</comment>
<organism evidence="9 10">
    <name type="scientific">Actinokineospora bangkokensis</name>
    <dbReference type="NCBI Taxonomy" id="1193682"/>
    <lineage>
        <taxon>Bacteria</taxon>
        <taxon>Bacillati</taxon>
        <taxon>Actinomycetota</taxon>
        <taxon>Actinomycetes</taxon>
        <taxon>Pseudonocardiales</taxon>
        <taxon>Pseudonocardiaceae</taxon>
        <taxon>Actinokineospora</taxon>
    </lineage>
</organism>
<sequence>MPEIGGNARFLTAGAIDSLGSGLLFAFQVVYFARTTSMSLVQVGFALTVAQLLAIPAPALFGGLVDRFGPRLVAAVSNLVAGIGFLSYLLAEQFWHVAVLGLLVQVGISGYWTSYGSLVALASTEDNRTRWFGLMQALRNAGVGLGGAIAAVVVGVGGTGWLHWLLVANAVSYAFASWLLISWRPVPQEAPAAVADDEAPAAAKVGYGVVLRDRAFLRLVAVNFVFVLDAMVLSVLLAIYIERTVPGIIWLAGVLLTVNTVLVSLTQTSVSAWVERHRPHRVIALAAVLNAVAFAAFAAAGLVPGWLAIAALTAAMLVYTLAEVVQSPAVSSLSVALAPPALRGRYLAVFQMLSWNVGGALAPALFTTLLSWGRVWPWAVLAALSLLSTTLLSLRAAPAPTA</sequence>
<feature type="transmembrane region" description="Helical" evidence="7">
    <location>
        <begin position="97"/>
        <end position="122"/>
    </location>
</feature>
<dbReference type="InterPro" id="IPR036259">
    <property type="entry name" value="MFS_trans_sf"/>
</dbReference>
<keyword evidence="2" id="KW-0813">Transport</keyword>
<dbReference type="InterPro" id="IPR011701">
    <property type="entry name" value="MFS"/>
</dbReference>
<feature type="transmembrane region" description="Helical" evidence="7">
    <location>
        <begin position="45"/>
        <end position="65"/>
    </location>
</feature>
<feature type="transmembrane region" description="Helical" evidence="7">
    <location>
        <begin position="346"/>
        <end position="369"/>
    </location>
</feature>